<organism evidence="1 2">
    <name type="scientific">Anopheles atroparvus</name>
    <name type="common">European mosquito</name>
    <dbReference type="NCBI Taxonomy" id="41427"/>
    <lineage>
        <taxon>Eukaryota</taxon>
        <taxon>Metazoa</taxon>
        <taxon>Ecdysozoa</taxon>
        <taxon>Arthropoda</taxon>
        <taxon>Hexapoda</taxon>
        <taxon>Insecta</taxon>
        <taxon>Pterygota</taxon>
        <taxon>Neoptera</taxon>
        <taxon>Endopterygota</taxon>
        <taxon>Diptera</taxon>
        <taxon>Nematocera</taxon>
        <taxon>Culicoidea</taxon>
        <taxon>Culicidae</taxon>
        <taxon>Anophelinae</taxon>
        <taxon>Anopheles</taxon>
    </lineage>
</organism>
<evidence type="ECO:0000313" key="1">
    <source>
        <dbReference type="EnsemblMetazoa" id="ENSAATROPP004772"/>
    </source>
</evidence>
<sequence>MERSVAVLLFQVLKFDPFPNKSAKSLECKPYGCRVGEFTKEFRKLSG</sequence>
<reference evidence="1" key="1">
    <citation type="submission" date="2024-04" db="UniProtKB">
        <authorList>
            <consortium name="EnsemblMetazoa"/>
        </authorList>
    </citation>
    <scope>IDENTIFICATION</scope>
    <source>
        <strain evidence="1">EBRO</strain>
    </source>
</reference>
<dbReference type="AlphaFoldDB" id="A0AAG5D0L6"/>
<keyword evidence="2" id="KW-1185">Reference proteome</keyword>
<proteinExistence type="predicted"/>
<protein>
    <submittedName>
        <fullName evidence="1">Uncharacterized protein</fullName>
    </submittedName>
</protein>
<evidence type="ECO:0000313" key="2">
    <source>
        <dbReference type="Proteomes" id="UP000075880"/>
    </source>
</evidence>
<dbReference type="Proteomes" id="UP000075880">
    <property type="component" value="Unassembled WGS sequence"/>
</dbReference>
<dbReference type="EnsemblMetazoa" id="ENSAATROPT005062">
    <property type="protein sequence ID" value="ENSAATROPP004772"/>
    <property type="gene ID" value="ENSAATROPG004036"/>
</dbReference>
<name>A0AAG5D0L6_ANOAO</name>
<accession>A0AAG5D0L6</accession>